<keyword evidence="3" id="KW-1185">Reference proteome</keyword>
<keyword evidence="1" id="KW-0812">Transmembrane</keyword>
<proteinExistence type="predicted"/>
<reference evidence="2 3" key="1">
    <citation type="submission" date="2014-04" db="EMBL/GenBank/DDBJ databases">
        <title>Draft genome sequence of Photobacterium halotolerans S2753: a solonamide, ngercheumicin and holomycin producer.</title>
        <authorList>
            <person name="Machado H.R."/>
            <person name="Gram L."/>
        </authorList>
    </citation>
    <scope>NUCLEOTIDE SEQUENCE [LARGE SCALE GENOMIC DNA]</scope>
    <source>
        <strain evidence="2 3">S2753</strain>
    </source>
</reference>
<dbReference type="RefSeq" id="WP_036757239.1">
    <property type="nucleotide sequence ID" value="NZ_JAGSGC010000024.1"/>
</dbReference>
<dbReference type="OrthoDB" id="7366354at2"/>
<evidence type="ECO:0000313" key="2">
    <source>
        <dbReference type="EMBL" id="KDM89698.1"/>
    </source>
</evidence>
<keyword evidence="1" id="KW-0472">Membrane</keyword>
<sequence length="174" mass="18616">MWDKVKQLIGTAAPMVGTLIGGPAGGAVGGLVASALGVDNTPEAIEHAIKNDPEAFLKLKQLEMEHAQELKRLSLEEGRLAMESARIAMADTQHAREQHRDHWMPSALAIAMVGMVALMFTAMMFGPPMPERYDSVLMIIVGSVLTAFSTAIAYWLGSSKGSVDKTKHLKTSGG</sequence>
<feature type="transmembrane region" description="Helical" evidence="1">
    <location>
        <begin position="103"/>
        <end position="125"/>
    </location>
</feature>
<name>A0A066RQQ3_9GAMM</name>
<evidence type="ECO:0000313" key="3">
    <source>
        <dbReference type="Proteomes" id="UP000027192"/>
    </source>
</evidence>
<comment type="caution">
    <text evidence="2">The sequence shown here is derived from an EMBL/GenBank/DDBJ whole genome shotgun (WGS) entry which is preliminary data.</text>
</comment>
<dbReference type="STRING" id="1654360.EA58_21060"/>
<feature type="transmembrane region" description="Helical" evidence="1">
    <location>
        <begin position="137"/>
        <end position="157"/>
    </location>
</feature>
<dbReference type="AlphaFoldDB" id="A0A066RQQ3"/>
<organism evidence="2 3">
    <name type="scientific">Photobacterium galatheae</name>
    <dbReference type="NCBI Taxonomy" id="1654360"/>
    <lineage>
        <taxon>Bacteria</taxon>
        <taxon>Pseudomonadati</taxon>
        <taxon>Pseudomonadota</taxon>
        <taxon>Gammaproteobacteria</taxon>
        <taxon>Vibrionales</taxon>
        <taxon>Vibrionaceae</taxon>
        <taxon>Photobacterium</taxon>
    </lineage>
</organism>
<gene>
    <name evidence="2" type="ORF">EA58_21060</name>
</gene>
<dbReference type="Proteomes" id="UP000027192">
    <property type="component" value="Unassembled WGS sequence"/>
</dbReference>
<evidence type="ECO:0000256" key="1">
    <source>
        <dbReference type="SAM" id="Phobius"/>
    </source>
</evidence>
<dbReference type="EMBL" id="JMIB01000045">
    <property type="protein sequence ID" value="KDM89698.1"/>
    <property type="molecule type" value="Genomic_DNA"/>
</dbReference>
<keyword evidence="1" id="KW-1133">Transmembrane helix</keyword>
<accession>A0A066RQQ3</accession>
<protein>
    <submittedName>
        <fullName evidence="2">Uncharacterized protein</fullName>
    </submittedName>
</protein>